<dbReference type="EMBL" id="CAWYQH010000001">
    <property type="protein sequence ID" value="CAK8671058.1"/>
    <property type="molecule type" value="Genomic_DNA"/>
</dbReference>
<accession>A0ABP0EZE6</accession>
<keyword evidence="5 8" id="KW-0418">Kinase</keyword>
<evidence type="ECO:0000256" key="8">
    <source>
        <dbReference type="PROSITE-ProRule" id="PRU00843"/>
    </source>
</evidence>
<dbReference type="InterPro" id="IPR022413">
    <property type="entry name" value="ATP-guanido_PTrfase_N"/>
</dbReference>
<evidence type="ECO:0000256" key="6">
    <source>
        <dbReference type="ARBA" id="ARBA00022840"/>
    </source>
</evidence>
<dbReference type="EC" id="2.7.3.2" evidence="2"/>
<evidence type="ECO:0000259" key="9">
    <source>
        <dbReference type="PROSITE" id="PS51509"/>
    </source>
</evidence>
<dbReference type="PROSITE" id="PS51510">
    <property type="entry name" value="PHOSPHAGEN_KINASE_C"/>
    <property type="match status" value="1"/>
</dbReference>
<dbReference type="PANTHER" id="PTHR11547:SF23">
    <property type="entry name" value="CREATINE KINASE B-TYPE"/>
    <property type="match status" value="1"/>
</dbReference>
<dbReference type="InterPro" id="IPR022414">
    <property type="entry name" value="ATP-guanido_PTrfase_cat"/>
</dbReference>
<feature type="domain" description="Phosphagen kinase N-terminal" evidence="9">
    <location>
        <begin position="5"/>
        <end position="91"/>
    </location>
</feature>
<evidence type="ECO:0000256" key="7">
    <source>
        <dbReference type="PROSITE-ProRule" id="PRU00842"/>
    </source>
</evidence>
<dbReference type="InterPro" id="IPR036802">
    <property type="entry name" value="ATP-guanido_PTrfase_N_sf"/>
</dbReference>
<keyword evidence="3 8" id="KW-0808">Transferase</keyword>
<feature type="binding site" evidence="8">
    <location>
        <begin position="281"/>
        <end position="285"/>
    </location>
    <ligand>
        <name>ATP</name>
        <dbReference type="ChEBI" id="CHEBI:30616"/>
    </ligand>
</feature>
<comment type="caution">
    <text evidence="11">The sequence shown here is derived from an EMBL/GenBank/DDBJ whole genome shotgun (WGS) entry which is preliminary data.</text>
</comment>
<keyword evidence="6 8" id="KW-0067">ATP-binding</keyword>
<dbReference type="Gene3D" id="1.10.135.10">
    <property type="entry name" value="ATP:guanido phosphotransferase, N-terminal domain"/>
    <property type="match status" value="1"/>
</dbReference>
<feature type="domain" description="Phosphagen kinase C-terminal" evidence="10">
    <location>
        <begin position="120"/>
        <end position="353"/>
    </location>
</feature>
<evidence type="ECO:0000259" key="10">
    <source>
        <dbReference type="PROSITE" id="PS51510"/>
    </source>
</evidence>
<evidence type="ECO:0000256" key="1">
    <source>
        <dbReference type="ARBA" id="ARBA00006798"/>
    </source>
</evidence>
<keyword evidence="12" id="KW-1185">Reference proteome</keyword>
<dbReference type="InterPro" id="IPR014746">
    <property type="entry name" value="Gln_synth/guanido_kin_cat_dom"/>
</dbReference>
<dbReference type="InterPro" id="IPR000749">
    <property type="entry name" value="ATP-guanido_PTrfase"/>
</dbReference>
<dbReference type="Proteomes" id="UP001642483">
    <property type="component" value="Unassembled WGS sequence"/>
</dbReference>
<proteinExistence type="inferred from homology"/>
<dbReference type="PANTHER" id="PTHR11547">
    <property type="entry name" value="ARGININE OR CREATINE KINASE"/>
    <property type="match status" value="1"/>
</dbReference>
<dbReference type="SUPFAM" id="SSF48034">
    <property type="entry name" value="Guanido kinase N-terminal domain"/>
    <property type="match status" value="1"/>
</dbReference>
<evidence type="ECO:0000313" key="12">
    <source>
        <dbReference type="Proteomes" id="UP001642483"/>
    </source>
</evidence>
<dbReference type="Pfam" id="PF00217">
    <property type="entry name" value="ATP-gua_Ptrans"/>
    <property type="match status" value="1"/>
</dbReference>
<feature type="binding site" evidence="8">
    <location>
        <begin position="123"/>
        <end position="127"/>
    </location>
    <ligand>
        <name>ATP</name>
        <dbReference type="ChEBI" id="CHEBI:30616"/>
    </ligand>
</feature>
<evidence type="ECO:0000256" key="3">
    <source>
        <dbReference type="ARBA" id="ARBA00022679"/>
    </source>
</evidence>
<protein>
    <recommendedName>
        <fullName evidence="2">creatine kinase</fullName>
        <ecNumber evidence="2">2.7.3.2</ecNumber>
    </recommendedName>
</protein>
<comment type="caution">
    <text evidence="8">Lacks conserved residue(s) required for the propagation of feature annotation.</text>
</comment>
<name>A0ABP0EZE6_CLALP</name>
<organism evidence="11 12">
    <name type="scientific">Clavelina lepadiformis</name>
    <name type="common">Light-bulb sea squirt</name>
    <name type="synonym">Ascidia lepadiformis</name>
    <dbReference type="NCBI Taxonomy" id="159417"/>
    <lineage>
        <taxon>Eukaryota</taxon>
        <taxon>Metazoa</taxon>
        <taxon>Chordata</taxon>
        <taxon>Tunicata</taxon>
        <taxon>Ascidiacea</taxon>
        <taxon>Aplousobranchia</taxon>
        <taxon>Clavelinidae</taxon>
        <taxon>Clavelina</taxon>
    </lineage>
</organism>
<sequence length="369" mass="41843">MPGERLYSAVDEYPDLENHHSHMAHCLTEEVYRRMRERETASGFSIDNAIQVGVDNPGDPYPMSVGCLAGDEESYQVFAEFFDQIIEARHNGFKPTNDHVSDIDLSKISDLGDDYDDTNCIVSCRVRSVRNIKGFALPPHCTRAERRKVERIATDALSKMTEDFKGRYHRVKDEDCDSALSGSLEKLTPAALPSCMSRDWPDARGVWINEKKNFVAEINHKDHVNLMSIEKGGNLCKAFTRWCIGADMFEKTLKESGNDVMRNSHLGYIASCPGGLGTGLRIEVRIRIPKLRRHFRFEEVLRRLRLEARMTSEVGDDNTCDVINLDSVGVSEVELLRTVVDGIRFLIGCERKLEESGNIDRDINSLQRK</sequence>
<keyword evidence="4 8" id="KW-0547">Nucleotide-binding</keyword>
<evidence type="ECO:0000313" key="11">
    <source>
        <dbReference type="EMBL" id="CAK8671058.1"/>
    </source>
</evidence>
<gene>
    <name evidence="11" type="ORF">CVLEPA_LOCUS82</name>
</gene>
<dbReference type="SUPFAM" id="SSF55931">
    <property type="entry name" value="Glutamine synthetase/guanido kinase"/>
    <property type="match status" value="1"/>
</dbReference>
<evidence type="ECO:0000256" key="2">
    <source>
        <dbReference type="ARBA" id="ARBA00012231"/>
    </source>
</evidence>
<feature type="binding site" evidence="8">
    <location>
        <begin position="309"/>
        <end position="314"/>
    </location>
    <ligand>
        <name>ATP</name>
        <dbReference type="ChEBI" id="CHEBI:30616"/>
    </ligand>
</feature>
<reference evidence="11 12" key="1">
    <citation type="submission" date="2024-02" db="EMBL/GenBank/DDBJ databases">
        <authorList>
            <person name="Daric V."/>
            <person name="Darras S."/>
        </authorList>
    </citation>
    <scope>NUCLEOTIDE SEQUENCE [LARGE SCALE GENOMIC DNA]</scope>
</reference>
<dbReference type="Gene3D" id="3.30.590.10">
    <property type="entry name" value="Glutamine synthetase/guanido kinase, catalytic domain"/>
    <property type="match status" value="1"/>
</dbReference>
<dbReference type="PROSITE" id="PS51509">
    <property type="entry name" value="PHOSPHAGEN_KINASE_N"/>
    <property type="match status" value="1"/>
</dbReference>
<evidence type="ECO:0000256" key="5">
    <source>
        <dbReference type="ARBA" id="ARBA00022777"/>
    </source>
</evidence>
<comment type="similarity">
    <text evidence="1 7">Belongs to the ATP:guanido phosphotransferase family.</text>
</comment>
<evidence type="ECO:0000256" key="4">
    <source>
        <dbReference type="ARBA" id="ARBA00022741"/>
    </source>
</evidence>
<dbReference type="Pfam" id="PF02807">
    <property type="entry name" value="ATP-gua_PtransN"/>
    <property type="match status" value="1"/>
</dbReference>